<dbReference type="InterPro" id="IPR036390">
    <property type="entry name" value="WH_DNA-bd_sf"/>
</dbReference>
<dbReference type="Proteomes" id="UP000824204">
    <property type="component" value="Unassembled WGS sequence"/>
</dbReference>
<dbReference type="Pfam" id="PF00027">
    <property type="entry name" value="cNMP_binding"/>
    <property type="match status" value="1"/>
</dbReference>
<evidence type="ECO:0000256" key="2">
    <source>
        <dbReference type="ARBA" id="ARBA00023125"/>
    </source>
</evidence>
<evidence type="ECO:0000259" key="5">
    <source>
        <dbReference type="PROSITE" id="PS51063"/>
    </source>
</evidence>
<organism evidence="6 7">
    <name type="scientific">Candidatus Borkfalkia faecipullorum</name>
    <dbReference type="NCBI Taxonomy" id="2838510"/>
    <lineage>
        <taxon>Bacteria</taxon>
        <taxon>Bacillati</taxon>
        <taxon>Bacillota</taxon>
        <taxon>Clostridia</taxon>
        <taxon>Christensenellales</taxon>
        <taxon>Christensenellaceae</taxon>
        <taxon>Candidatus Borkfalkia</taxon>
    </lineage>
</organism>
<dbReference type="PROSITE" id="PS50042">
    <property type="entry name" value="CNMP_BINDING_3"/>
    <property type="match status" value="1"/>
</dbReference>
<accession>A0A9D1V997</accession>
<protein>
    <submittedName>
        <fullName evidence="6">Crp/Fnr family transcriptional regulator</fullName>
    </submittedName>
</protein>
<dbReference type="InterPro" id="IPR018490">
    <property type="entry name" value="cNMP-bd_dom_sf"/>
</dbReference>
<name>A0A9D1V997_9FIRM</name>
<dbReference type="Gene3D" id="2.60.120.10">
    <property type="entry name" value="Jelly Rolls"/>
    <property type="match status" value="1"/>
</dbReference>
<dbReference type="CDD" id="cd00038">
    <property type="entry name" value="CAP_ED"/>
    <property type="match status" value="1"/>
</dbReference>
<dbReference type="GO" id="GO:0003700">
    <property type="term" value="F:DNA-binding transcription factor activity"/>
    <property type="evidence" value="ECO:0007669"/>
    <property type="project" value="TreeGrafter"/>
</dbReference>
<dbReference type="InterPro" id="IPR012318">
    <property type="entry name" value="HTH_CRP"/>
</dbReference>
<reference evidence="6" key="1">
    <citation type="journal article" date="2021" name="PeerJ">
        <title>Extensive microbial diversity within the chicken gut microbiome revealed by metagenomics and culture.</title>
        <authorList>
            <person name="Gilroy R."/>
            <person name="Ravi A."/>
            <person name="Getino M."/>
            <person name="Pursley I."/>
            <person name="Horton D.L."/>
            <person name="Alikhan N.F."/>
            <person name="Baker D."/>
            <person name="Gharbi K."/>
            <person name="Hall N."/>
            <person name="Watson M."/>
            <person name="Adriaenssens E.M."/>
            <person name="Foster-Nyarko E."/>
            <person name="Jarju S."/>
            <person name="Secka A."/>
            <person name="Antonio M."/>
            <person name="Oren A."/>
            <person name="Chaudhuri R.R."/>
            <person name="La Ragione R."/>
            <person name="Hildebrand F."/>
            <person name="Pallen M.J."/>
        </authorList>
    </citation>
    <scope>NUCLEOTIDE SEQUENCE</scope>
    <source>
        <strain evidence="6">811</strain>
    </source>
</reference>
<comment type="caution">
    <text evidence="6">The sequence shown here is derived from an EMBL/GenBank/DDBJ whole genome shotgun (WGS) entry which is preliminary data.</text>
</comment>
<evidence type="ECO:0000256" key="3">
    <source>
        <dbReference type="ARBA" id="ARBA00023163"/>
    </source>
</evidence>
<dbReference type="InterPro" id="IPR000595">
    <property type="entry name" value="cNMP-bd_dom"/>
</dbReference>
<evidence type="ECO:0000313" key="6">
    <source>
        <dbReference type="EMBL" id="HIX08510.1"/>
    </source>
</evidence>
<dbReference type="PROSITE" id="PS51063">
    <property type="entry name" value="HTH_CRP_2"/>
    <property type="match status" value="1"/>
</dbReference>
<dbReference type="AlphaFoldDB" id="A0A9D1V997"/>
<dbReference type="PANTHER" id="PTHR24567">
    <property type="entry name" value="CRP FAMILY TRANSCRIPTIONAL REGULATORY PROTEIN"/>
    <property type="match status" value="1"/>
</dbReference>
<keyword evidence="2" id="KW-0238">DNA-binding</keyword>
<dbReference type="PANTHER" id="PTHR24567:SF58">
    <property type="entry name" value="CYCLIC AMP-BINDING REGULATORY PROTEIN"/>
    <property type="match status" value="1"/>
</dbReference>
<evidence type="ECO:0000256" key="1">
    <source>
        <dbReference type="ARBA" id="ARBA00023015"/>
    </source>
</evidence>
<dbReference type="GO" id="GO:0005829">
    <property type="term" value="C:cytosol"/>
    <property type="evidence" value="ECO:0007669"/>
    <property type="project" value="TreeGrafter"/>
</dbReference>
<dbReference type="GO" id="GO:0003677">
    <property type="term" value="F:DNA binding"/>
    <property type="evidence" value="ECO:0007669"/>
    <property type="project" value="UniProtKB-KW"/>
</dbReference>
<dbReference type="InterPro" id="IPR050397">
    <property type="entry name" value="Env_Response_Regulators"/>
</dbReference>
<dbReference type="SUPFAM" id="SSF51206">
    <property type="entry name" value="cAMP-binding domain-like"/>
    <property type="match status" value="1"/>
</dbReference>
<proteinExistence type="predicted"/>
<feature type="domain" description="Cyclic nucleotide-binding" evidence="4">
    <location>
        <begin position="8"/>
        <end position="94"/>
    </location>
</feature>
<dbReference type="Pfam" id="PF13545">
    <property type="entry name" value="HTH_Crp_2"/>
    <property type="match status" value="1"/>
</dbReference>
<evidence type="ECO:0000313" key="7">
    <source>
        <dbReference type="Proteomes" id="UP000824204"/>
    </source>
</evidence>
<reference evidence="6" key="2">
    <citation type="submission" date="2021-04" db="EMBL/GenBank/DDBJ databases">
        <authorList>
            <person name="Gilroy R."/>
        </authorList>
    </citation>
    <scope>NUCLEOTIDE SEQUENCE</scope>
    <source>
        <strain evidence="6">811</strain>
    </source>
</reference>
<dbReference type="InterPro" id="IPR014710">
    <property type="entry name" value="RmlC-like_jellyroll"/>
</dbReference>
<keyword evidence="3" id="KW-0804">Transcription</keyword>
<sequence>MKPETLPLFAGTKDAKLALLSLLPRKAEYPRGARLLSAGEKCQSIGILLSGGADIVREDAGGDPVTVAHIGQGELFAESFACSGEPLTVSVVATLPSLVLWLSAERLLSGSEPQVTANALRLFARKNLYLTQRIEHLSRRTLEQKVLSYLRSVRRAAGTNTFCVPFDRQGLADFLGCDRSALSAVLSKLKRKGVIDYHKNSFRLL</sequence>
<keyword evidence="1" id="KW-0805">Transcription regulation</keyword>
<feature type="domain" description="HTH crp-type" evidence="5">
    <location>
        <begin position="140"/>
        <end position="205"/>
    </location>
</feature>
<dbReference type="SUPFAM" id="SSF46785">
    <property type="entry name" value="Winged helix' DNA-binding domain"/>
    <property type="match status" value="1"/>
</dbReference>
<dbReference type="EMBL" id="DXFX01000111">
    <property type="protein sequence ID" value="HIX08510.1"/>
    <property type="molecule type" value="Genomic_DNA"/>
</dbReference>
<evidence type="ECO:0000259" key="4">
    <source>
        <dbReference type="PROSITE" id="PS50042"/>
    </source>
</evidence>
<gene>
    <name evidence="6" type="ORF">H9741_08575</name>
</gene>